<evidence type="ECO:0000313" key="2">
    <source>
        <dbReference type="EMBL" id="GAA4493004.1"/>
    </source>
</evidence>
<evidence type="ECO:0000256" key="1">
    <source>
        <dbReference type="SAM" id="SignalP"/>
    </source>
</evidence>
<gene>
    <name evidence="2" type="ORF">GCM10023172_00970</name>
</gene>
<evidence type="ECO:0000313" key="3">
    <source>
        <dbReference type="Proteomes" id="UP001501243"/>
    </source>
</evidence>
<dbReference type="RefSeq" id="WP_208133330.1">
    <property type="nucleotide sequence ID" value="NZ_BAABGQ010000002.1"/>
</dbReference>
<feature type="chain" id="PRO_5045989758" description="Outer membrane protein beta-barrel domain-containing protein" evidence="1">
    <location>
        <begin position="22"/>
        <end position="179"/>
    </location>
</feature>
<comment type="caution">
    <text evidence="2">The sequence shown here is derived from an EMBL/GenBank/DDBJ whole genome shotgun (WGS) entry which is preliminary data.</text>
</comment>
<proteinExistence type="predicted"/>
<organism evidence="2 3">
    <name type="scientific">Hymenobacter ginsengisoli</name>
    <dbReference type="NCBI Taxonomy" id="1051626"/>
    <lineage>
        <taxon>Bacteria</taxon>
        <taxon>Pseudomonadati</taxon>
        <taxon>Bacteroidota</taxon>
        <taxon>Cytophagia</taxon>
        <taxon>Cytophagales</taxon>
        <taxon>Hymenobacteraceae</taxon>
        <taxon>Hymenobacter</taxon>
    </lineage>
</organism>
<keyword evidence="1" id="KW-0732">Signal</keyword>
<feature type="signal peptide" evidence="1">
    <location>
        <begin position="1"/>
        <end position="21"/>
    </location>
</feature>
<keyword evidence="3" id="KW-1185">Reference proteome</keyword>
<accession>A0ABP8PTR2</accession>
<dbReference type="Proteomes" id="UP001501243">
    <property type="component" value="Unassembled WGS sequence"/>
</dbReference>
<evidence type="ECO:0008006" key="4">
    <source>
        <dbReference type="Google" id="ProtNLM"/>
    </source>
</evidence>
<name>A0ABP8PTR2_9BACT</name>
<reference evidence="3" key="1">
    <citation type="journal article" date="2019" name="Int. J. Syst. Evol. Microbiol.">
        <title>The Global Catalogue of Microorganisms (GCM) 10K type strain sequencing project: providing services to taxonomists for standard genome sequencing and annotation.</title>
        <authorList>
            <consortium name="The Broad Institute Genomics Platform"/>
            <consortium name="The Broad Institute Genome Sequencing Center for Infectious Disease"/>
            <person name="Wu L."/>
            <person name="Ma J."/>
        </authorList>
    </citation>
    <scope>NUCLEOTIDE SEQUENCE [LARGE SCALE GENOMIC DNA]</scope>
    <source>
        <strain evidence="3">JCM 17841</strain>
    </source>
</reference>
<dbReference type="EMBL" id="BAABGQ010000002">
    <property type="protein sequence ID" value="GAA4493004.1"/>
    <property type="molecule type" value="Genomic_DNA"/>
</dbReference>
<protein>
    <recommendedName>
        <fullName evidence="4">Outer membrane protein beta-barrel domain-containing protein</fullName>
    </recommendedName>
</protein>
<sequence>MKKLLLVALLLDGAGAAPALAQRHVKHMAAWGAHVGRSETGTYYEASYTSLLTNRLALRGSGLRETGTLAGRGQYERYAGRVLLAPQLLRVGEVAYVHLLLGGGAGYEHTNLNGTGEQAAGAQTPQRFTYGPQAGLEADFFLGNRLSLVATATKGYLFNNPLIEQWLGHAGIGLRYHFR</sequence>